<evidence type="ECO:0000256" key="1">
    <source>
        <dbReference type="ARBA" id="ARBA00022723"/>
    </source>
</evidence>
<dbReference type="InterPro" id="IPR011032">
    <property type="entry name" value="GroES-like_sf"/>
</dbReference>
<sequence length="117" mass="12915">MASTMKAAIVNKPGDLKIEEVNIPEINDDEVLVKVKYTGICGTDWSIFTGKYSADKLPLIPGHEFSGVIVDMGKNVRKLKIGDRVTADINNSCGNCFYCKTGNKLMCKEFFQLGIHI</sequence>
<dbReference type="GO" id="GO:0008270">
    <property type="term" value="F:zinc ion binding"/>
    <property type="evidence" value="ECO:0007669"/>
    <property type="project" value="InterPro"/>
</dbReference>
<dbReference type="GO" id="GO:0016491">
    <property type="term" value="F:oxidoreductase activity"/>
    <property type="evidence" value="ECO:0007669"/>
    <property type="project" value="UniProtKB-KW"/>
</dbReference>
<comment type="caution">
    <text evidence="5">The sequence shown here is derived from an EMBL/GenBank/DDBJ whole genome shotgun (WGS) entry which is preliminary data.</text>
</comment>
<evidence type="ECO:0000259" key="4">
    <source>
        <dbReference type="Pfam" id="PF08240"/>
    </source>
</evidence>
<dbReference type="AlphaFoldDB" id="X1P5M9"/>
<protein>
    <recommendedName>
        <fullName evidence="4">Alcohol dehydrogenase-like N-terminal domain-containing protein</fullName>
    </recommendedName>
</protein>
<dbReference type="InterPro" id="IPR013154">
    <property type="entry name" value="ADH-like_N"/>
</dbReference>
<dbReference type="PROSITE" id="PS00059">
    <property type="entry name" value="ADH_ZINC"/>
    <property type="match status" value="1"/>
</dbReference>
<reference evidence="5" key="1">
    <citation type="journal article" date="2014" name="Front. Microbiol.">
        <title>High frequency of phylogenetically diverse reductive dehalogenase-homologous genes in deep subseafloor sedimentary metagenomes.</title>
        <authorList>
            <person name="Kawai M."/>
            <person name="Futagami T."/>
            <person name="Toyoda A."/>
            <person name="Takaki Y."/>
            <person name="Nishi S."/>
            <person name="Hori S."/>
            <person name="Arai W."/>
            <person name="Tsubouchi T."/>
            <person name="Morono Y."/>
            <person name="Uchiyama I."/>
            <person name="Ito T."/>
            <person name="Fujiyama A."/>
            <person name="Inagaki F."/>
            <person name="Takami H."/>
        </authorList>
    </citation>
    <scope>NUCLEOTIDE SEQUENCE</scope>
    <source>
        <strain evidence="5">Expedition CK06-06</strain>
    </source>
</reference>
<dbReference type="InterPro" id="IPR050129">
    <property type="entry name" value="Zn_alcohol_dh"/>
</dbReference>
<keyword evidence="3" id="KW-0560">Oxidoreductase</keyword>
<keyword evidence="2" id="KW-0862">Zinc</keyword>
<evidence type="ECO:0000256" key="2">
    <source>
        <dbReference type="ARBA" id="ARBA00022833"/>
    </source>
</evidence>
<dbReference type="SUPFAM" id="SSF50129">
    <property type="entry name" value="GroES-like"/>
    <property type="match status" value="1"/>
</dbReference>
<dbReference type="EMBL" id="BARV01040187">
    <property type="protein sequence ID" value="GAI51607.1"/>
    <property type="molecule type" value="Genomic_DNA"/>
</dbReference>
<keyword evidence="1" id="KW-0479">Metal-binding</keyword>
<feature type="domain" description="Alcohol dehydrogenase-like N-terminal" evidence="4">
    <location>
        <begin position="28"/>
        <end position="110"/>
    </location>
</feature>
<dbReference type="InterPro" id="IPR002328">
    <property type="entry name" value="ADH_Zn_CS"/>
</dbReference>
<organism evidence="5">
    <name type="scientific">marine sediment metagenome</name>
    <dbReference type="NCBI Taxonomy" id="412755"/>
    <lineage>
        <taxon>unclassified sequences</taxon>
        <taxon>metagenomes</taxon>
        <taxon>ecological metagenomes</taxon>
    </lineage>
</organism>
<proteinExistence type="predicted"/>
<dbReference type="Pfam" id="PF08240">
    <property type="entry name" value="ADH_N"/>
    <property type="match status" value="1"/>
</dbReference>
<name>X1P5M9_9ZZZZ</name>
<dbReference type="PANTHER" id="PTHR43401:SF2">
    <property type="entry name" value="L-THREONINE 3-DEHYDROGENASE"/>
    <property type="match status" value="1"/>
</dbReference>
<accession>X1P5M9</accession>
<gene>
    <name evidence="5" type="ORF">S06H3_61320</name>
</gene>
<dbReference type="Gene3D" id="3.90.180.10">
    <property type="entry name" value="Medium-chain alcohol dehydrogenases, catalytic domain"/>
    <property type="match status" value="1"/>
</dbReference>
<dbReference type="PANTHER" id="PTHR43401">
    <property type="entry name" value="L-THREONINE 3-DEHYDROGENASE"/>
    <property type="match status" value="1"/>
</dbReference>
<evidence type="ECO:0000313" key="5">
    <source>
        <dbReference type="EMBL" id="GAI51607.1"/>
    </source>
</evidence>
<evidence type="ECO:0000256" key="3">
    <source>
        <dbReference type="ARBA" id="ARBA00023002"/>
    </source>
</evidence>
<feature type="non-terminal residue" evidence="5">
    <location>
        <position position="117"/>
    </location>
</feature>